<organism evidence="3 4">
    <name type="scientific">Dolosigranulum pigrum</name>
    <dbReference type="NCBI Taxonomy" id="29394"/>
    <lineage>
        <taxon>Bacteria</taxon>
        <taxon>Bacillati</taxon>
        <taxon>Bacillota</taxon>
        <taxon>Bacilli</taxon>
        <taxon>Lactobacillales</taxon>
        <taxon>Carnobacteriaceae</taxon>
        <taxon>Dolosigranulum</taxon>
    </lineage>
</organism>
<feature type="domain" description="DUF4435" evidence="2">
    <location>
        <begin position="381"/>
        <end position="608"/>
    </location>
</feature>
<dbReference type="AlphaFoldDB" id="A0A516GIG5"/>
<evidence type="ECO:0000313" key="3">
    <source>
        <dbReference type="EMBL" id="QDO91312.1"/>
    </source>
</evidence>
<accession>A0A516GIG5</accession>
<dbReference type="EMBL" id="CP041626">
    <property type="protein sequence ID" value="QDO91312.1"/>
    <property type="molecule type" value="Genomic_DNA"/>
</dbReference>
<dbReference type="RefSeq" id="WP_143333363.1">
    <property type="nucleotide sequence ID" value="NZ_CP041626.1"/>
</dbReference>
<dbReference type="Proteomes" id="UP000315953">
    <property type="component" value="Chromosome"/>
</dbReference>
<name>A0A516GIG5_9LACT</name>
<gene>
    <name evidence="3" type="ORF">FNV33_04305</name>
</gene>
<dbReference type="GO" id="GO:0016887">
    <property type="term" value="F:ATP hydrolysis activity"/>
    <property type="evidence" value="ECO:0007669"/>
    <property type="project" value="InterPro"/>
</dbReference>
<dbReference type="InterPro" id="IPR029492">
    <property type="entry name" value="DUF4435"/>
</dbReference>
<dbReference type="GO" id="GO:0005524">
    <property type="term" value="F:ATP binding"/>
    <property type="evidence" value="ECO:0007669"/>
    <property type="project" value="UniProtKB-KW"/>
</dbReference>
<dbReference type="GO" id="GO:0000731">
    <property type="term" value="P:DNA synthesis involved in DNA repair"/>
    <property type="evidence" value="ECO:0007669"/>
    <property type="project" value="TreeGrafter"/>
</dbReference>
<dbReference type="InterPro" id="IPR003959">
    <property type="entry name" value="ATPase_AAA_core"/>
</dbReference>
<evidence type="ECO:0000313" key="4">
    <source>
        <dbReference type="Proteomes" id="UP000315953"/>
    </source>
</evidence>
<dbReference type="KEGG" id="dpm:FNV33_04305"/>
<sequence>MDLKEIKSSLQNNIQKFVDFCKRNSCTVAFEHINYLETINRLEIVRDELENKEIIELFTALLITYDKKLEELNYETVHYDKGKAPYNKFQHIIDDLADEIKRINYLKIIKNKNINLVGSNGSGKSAFASFMKDSLSDKIMVIPAQKYLYYHHNPSSVEDLNKEHLMEKLNINYSKKFYEPIGKGGYYYLNSNLERQFTTLIISTINEYVDTSMKMQEGIFSETGIRNGKYIYIKFKSMWKSLIPKIQWDLNFVKRTINPIINDNIPYDINNMSDGEKAIVYYLLSVLNAKENSIIIVDEPETYLNPSIYKKMWGLLEEERDDCKFIYISHSIEFINSRYNQDLYWIKSFDGSTNWQINPISEKEKEKLPTELLTELLGSAKPIIFCEGNHNSLDYKVYSKLFDGVANIIPVKGHLDVIAYTKSYNNLPNKNNIAFGIIDRDQHSKDQLSKWREDNIFPIEFNEIEMLLLNEEVMEAVLNANFYDNKKNKEKIVTFKNKFLEIFEKRKYEILNIFRKSKIDSFLKSERVEDKTKKTDEIINDITQKLQNMNIEQYLDDTEKKITIVWKDKNYCEALKICPFKNMINEAEKIFNINSYTEVAITQINNNNELRDILLDNYFPFYDDIFQAK</sequence>
<keyword evidence="3" id="KW-0547">Nucleotide-binding</keyword>
<reference evidence="3 4" key="1">
    <citation type="submission" date="2019-07" db="EMBL/GenBank/DDBJ databases">
        <title>Genome assembly of a nasal isolate of Dolosigranulum pigrum from a chronic sinusitis patient.</title>
        <authorList>
            <person name="Baig S."/>
            <person name="Overballe-Petersen S."/>
            <person name="Kaspar U."/>
            <person name="Rendboe A."/>
            <person name="de Man T."/>
            <person name="Liu C."/>
            <person name="Price L.B."/>
            <person name="Stegger M."/>
            <person name="Becker K."/>
            <person name="Skytt Andersen P."/>
        </authorList>
    </citation>
    <scope>NUCLEOTIDE SEQUENCE [LARGE SCALE GENOMIC DNA]</scope>
    <source>
        <strain evidence="3 4">83VPs-KB5</strain>
    </source>
</reference>
<keyword evidence="3" id="KW-0067">ATP-binding</keyword>
<evidence type="ECO:0000259" key="1">
    <source>
        <dbReference type="Pfam" id="PF13304"/>
    </source>
</evidence>
<proteinExistence type="predicted"/>
<dbReference type="Gene3D" id="3.40.50.300">
    <property type="entry name" value="P-loop containing nucleotide triphosphate hydrolases"/>
    <property type="match status" value="1"/>
</dbReference>
<protein>
    <submittedName>
        <fullName evidence="3">ATP-binding protein</fullName>
    </submittedName>
</protein>
<dbReference type="Pfam" id="PF14491">
    <property type="entry name" value="DUF4435"/>
    <property type="match status" value="1"/>
</dbReference>
<dbReference type="SUPFAM" id="SSF52540">
    <property type="entry name" value="P-loop containing nucleoside triphosphate hydrolases"/>
    <property type="match status" value="1"/>
</dbReference>
<dbReference type="InterPro" id="IPR027417">
    <property type="entry name" value="P-loop_NTPase"/>
</dbReference>
<dbReference type="GO" id="GO:0006302">
    <property type="term" value="P:double-strand break repair"/>
    <property type="evidence" value="ECO:0007669"/>
    <property type="project" value="TreeGrafter"/>
</dbReference>
<evidence type="ECO:0000259" key="2">
    <source>
        <dbReference type="Pfam" id="PF14491"/>
    </source>
</evidence>
<dbReference type="PANTHER" id="PTHR32182">
    <property type="entry name" value="DNA REPLICATION AND REPAIR PROTEIN RECF"/>
    <property type="match status" value="1"/>
</dbReference>
<feature type="domain" description="ATPase AAA-type core" evidence="1">
    <location>
        <begin position="268"/>
        <end position="335"/>
    </location>
</feature>
<dbReference type="PANTHER" id="PTHR32182:SF22">
    <property type="entry name" value="ATP-DEPENDENT ENDONUCLEASE, OLD FAMILY-RELATED"/>
    <property type="match status" value="1"/>
</dbReference>
<dbReference type="Pfam" id="PF13304">
    <property type="entry name" value="AAA_21"/>
    <property type="match status" value="1"/>
</dbReference>